<comment type="cofactor">
    <cofactor evidence="1">
        <name>[4Fe-4S] cluster</name>
        <dbReference type="ChEBI" id="CHEBI:49883"/>
    </cofactor>
</comment>
<dbReference type="InterPro" id="IPR051198">
    <property type="entry name" value="BchE-like"/>
</dbReference>
<evidence type="ECO:0000256" key="1">
    <source>
        <dbReference type="ARBA" id="ARBA00001966"/>
    </source>
</evidence>
<evidence type="ECO:0000256" key="6">
    <source>
        <dbReference type="ARBA" id="ARBA00023004"/>
    </source>
</evidence>
<keyword evidence="11" id="KW-1185">Reference proteome</keyword>
<dbReference type="PROSITE" id="PS51918">
    <property type="entry name" value="RADICAL_SAM"/>
    <property type="match status" value="1"/>
</dbReference>
<keyword evidence="3" id="KW-0808">Transferase</keyword>
<dbReference type="GO" id="GO:0003824">
    <property type="term" value="F:catalytic activity"/>
    <property type="evidence" value="ECO:0007669"/>
    <property type="project" value="InterPro"/>
</dbReference>
<dbReference type="SFLD" id="SFLDG01082">
    <property type="entry name" value="B12-binding_domain_containing"/>
    <property type="match status" value="1"/>
</dbReference>
<feature type="domain" description="B12-binding" evidence="8">
    <location>
        <begin position="30"/>
        <end position="168"/>
    </location>
</feature>
<keyword evidence="2" id="KW-0489">Methyltransferase</keyword>
<evidence type="ECO:0000313" key="11">
    <source>
        <dbReference type="Proteomes" id="UP001220964"/>
    </source>
</evidence>
<dbReference type="GO" id="GO:0051539">
    <property type="term" value="F:4 iron, 4 sulfur cluster binding"/>
    <property type="evidence" value="ECO:0007669"/>
    <property type="project" value="UniProtKB-KW"/>
</dbReference>
<keyword evidence="7" id="KW-0411">Iron-sulfur</keyword>
<evidence type="ECO:0000259" key="9">
    <source>
        <dbReference type="PROSITE" id="PS51918"/>
    </source>
</evidence>
<dbReference type="PROSITE" id="PS51332">
    <property type="entry name" value="B12_BINDING"/>
    <property type="match status" value="1"/>
</dbReference>
<keyword evidence="4" id="KW-0949">S-adenosyl-L-methionine</keyword>
<sequence length="589" mass="66767">MPKRKFHFVMIKPSHYDEDGYVIQFYRSAMPSNTLATIYGLAEACRDRRVLGDDVEIAFTAIDETNRPVRVDRIVRQIRADGGMGLIGLIGVQTNQYPRALDLARRFREAGLQVCIGGFHVSGCLAMLPGVTPELQEALDMGVSLFSGEAEGRLDIVLQDAFRGEMRPVYDYMNDLPALQNAPRPFLNIEAVKRTGGAQASFDAGRGCPYLCSFCTIINVQGRTSRHRSADDVVDIIKANLDQGIVRFFITDDNFARNSSWEPILDALIAFRERDGRKFNLTLQVDTACHRLPGFIEKAAQAGCKRVFIGLENINPESLKGAQKGQNQIVEYRQMLQAWRAQRVITTAGYILGFPGDTPETIRRDIEIIKRELPIDILEFFYLTPLPGSADHKALLEKGVEMDPDLNKYDLNNICTAHDTMTREDWQRAYRLAWDTYFSEDHCETLLRRARADGLPLGKIVGTMTWFYGSVLYEGVHPLESGFFRRKSRTDRRPGFPVESPLVFYPKYGWELVSKTYKTLRMFYRYRAIRKRLEADESTLDYTDASLTPVTDAELAEMDLYRATDAARQAAARAQRKSARRQEAVAAKA</sequence>
<comment type="caution">
    <text evidence="10">The sequence shown here is derived from an EMBL/GenBank/DDBJ whole genome shotgun (WGS) entry which is preliminary data.</text>
</comment>
<dbReference type="EMBL" id="JARGYC010000063">
    <property type="protein sequence ID" value="MDF0602838.1"/>
    <property type="molecule type" value="Genomic_DNA"/>
</dbReference>
<dbReference type="RefSeq" id="WP_275568963.1">
    <property type="nucleotide sequence ID" value="NZ_JARGYC010000063.1"/>
</dbReference>
<reference evidence="10" key="1">
    <citation type="submission" date="2023-03" db="EMBL/GenBank/DDBJ databases">
        <title>Multiphase analysis and comparison of six strains from genera Psychromarinibacter, Lutimaribacter, and Maritimibacter, including a novel species: Psychromarinibacter sediminicola sp. nov.</title>
        <authorList>
            <person name="Wang Y.-H."/>
            <person name="Ye M.-Q."/>
            <person name="Du Z.-J."/>
        </authorList>
    </citation>
    <scope>NUCLEOTIDE SEQUENCE</scope>
    <source>
        <strain evidence="10">C21-152</strain>
    </source>
</reference>
<dbReference type="InterPro" id="IPR007197">
    <property type="entry name" value="rSAM"/>
</dbReference>
<keyword evidence="6" id="KW-0408">Iron</keyword>
<gene>
    <name evidence="10" type="ORF">P1J78_19020</name>
</gene>
<evidence type="ECO:0000256" key="5">
    <source>
        <dbReference type="ARBA" id="ARBA00022723"/>
    </source>
</evidence>
<dbReference type="Proteomes" id="UP001220964">
    <property type="component" value="Unassembled WGS sequence"/>
</dbReference>
<evidence type="ECO:0000259" key="8">
    <source>
        <dbReference type="PROSITE" id="PS51332"/>
    </source>
</evidence>
<dbReference type="CDD" id="cd01335">
    <property type="entry name" value="Radical_SAM"/>
    <property type="match status" value="1"/>
</dbReference>
<dbReference type="Pfam" id="PF04055">
    <property type="entry name" value="Radical_SAM"/>
    <property type="match status" value="1"/>
</dbReference>
<accession>A0AAE3NRB1</accession>
<dbReference type="PANTHER" id="PTHR43409:SF7">
    <property type="entry name" value="BLL1977 PROTEIN"/>
    <property type="match status" value="1"/>
</dbReference>
<dbReference type="GO" id="GO:0031419">
    <property type="term" value="F:cobalamin binding"/>
    <property type="evidence" value="ECO:0007669"/>
    <property type="project" value="InterPro"/>
</dbReference>
<organism evidence="10 11">
    <name type="scientific">Psychromarinibacter sediminicola</name>
    <dbReference type="NCBI Taxonomy" id="3033385"/>
    <lineage>
        <taxon>Bacteria</taxon>
        <taxon>Pseudomonadati</taxon>
        <taxon>Pseudomonadota</taxon>
        <taxon>Alphaproteobacteria</taxon>
        <taxon>Rhodobacterales</taxon>
        <taxon>Paracoccaceae</taxon>
        <taxon>Psychromarinibacter</taxon>
    </lineage>
</organism>
<dbReference type="InterPro" id="IPR058240">
    <property type="entry name" value="rSAM_sf"/>
</dbReference>
<dbReference type="InterPro" id="IPR006638">
    <property type="entry name" value="Elp3/MiaA/NifB-like_rSAM"/>
</dbReference>
<dbReference type="InterPro" id="IPR034466">
    <property type="entry name" value="Methyltransferase_Class_B"/>
</dbReference>
<evidence type="ECO:0000256" key="7">
    <source>
        <dbReference type="ARBA" id="ARBA00023014"/>
    </source>
</evidence>
<dbReference type="SFLD" id="SFLDG01123">
    <property type="entry name" value="methyltransferase_(Class_B)"/>
    <property type="match status" value="1"/>
</dbReference>
<evidence type="ECO:0000256" key="3">
    <source>
        <dbReference type="ARBA" id="ARBA00022679"/>
    </source>
</evidence>
<dbReference type="AlphaFoldDB" id="A0AAE3NRB1"/>
<dbReference type="GO" id="GO:0046872">
    <property type="term" value="F:metal ion binding"/>
    <property type="evidence" value="ECO:0007669"/>
    <property type="project" value="UniProtKB-KW"/>
</dbReference>
<dbReference type="SMART" id="SM00729">
    <property type="entry name" value="Elp3"/>
    <property type="match status" value="1"/>
</dbReference>
<dbReference type="GO" id="GO:0005829">
    <property type="term" value="C:cytosol"/>
    <property type="evidence" value="ECO:0007669"/>
    <property type="project" value="TreeGrafter"/>
</dbReference>
<name>A0AAE3NRB1_9RHOB</name>
<dbReference type="SUPFAM" id="SSF102114">
    <property type="entry name" value="Radical SAM enzymes"/>
    <property type="match status" value="1"/>
</dbReference>
<evidence type="ECO:0000256" key="2">
    <source>
        <dbReference type="ARBA" id="ARBA00022603"/>
    </source>
</evidence>
<dbReference type="InterPro" id="IPR023404">
    <property type="entry name" value="rSAM_horseshoe"/>
</dbReference>
<dbReference type="SFLD" id="SFLDS00029">
    <property type="entry name" value="Radical_SAM"/>
    <property type="match status" value="1"/>
</dbReference>
<feature type="domain" description="Radical SAM core" evidence="9">
    <location>
        <begin position="194"/>
        <end position="424"/>
    </location>
</feature>
<proteinExistence type="predicted"/>
<protein>
    <submittedName>
        <fullName evidence="10">Radical SAM protein</fullName>
    </submittedName>
</protein>
<evidence type="ECO:0000256" key="4">
    <source>
        <dbReference type="ARBA" id="ARBA00022691"/>
    </source>
</evidence>
<dbReference type="Gene3D" id="3.80.30.20">
    <property type="entry name" value="tm_1862 like domain"/>
    <property type="match status" value="1"/>
</dbReference>
<dbReference type="InterPro" id="IPR006158">
    <property type="entry name" value="Cobalamin-bd"/>
</dbReference>
<evidence type="ECO:0000313" key="10">
    <source>
        <dbReference type="EMBL" id="MDF0602838.1"/>
    </source>
</evidence>
<dbReference type="PANTHER" id="PTHR43409">
    <property type="entry name" value="ANAEROBIC MAGNESIUM-PROTOPORPHYRIN IX MONOMETHYL ESTER CYCLASE-RELATED"/>
    <property type="match status" value="1"/>
</dbReference>
<keyword evidence="5" id="KW-0479">Metal-binding</keyword>